<gene>
    <name evidence="2" type="ORF">MTR67_004311</name>
</gene>
<proteinExistence type="predicted"/>
<keyword evidence="1" id="KW-0812">Transmembrane</keyword>
<dbReference type="Proteomes" id="UP001234989">
    <property type="component" value="Chromosome 1"/>
</dbReference>
<dbReference type="CDD" id="cd09272">
    <property type="entry name" value="RNase_HI_RT_Ty1"/>
    <property type="match status" value="1"/>
</dbReference>
<feature type="transmembrane region" description="Helical" evidence="1">
    <location>
        <begin position="45"/>
        <end position="61"/>
    </location>
</feature>
<evidence type="ECO:0000313" key="3">
    <source>
        <dbReference type="Proteomes" id="UP001234989"/>
    </source>
</evidence>
<name>A0AAF0TA41_SOLVR</name>
<dbReference type="EMBL" id="CP133612">
    <property type="protein sequence ID" value="WMV10926.1"/>
    <property type="molecule type" value="Genomic_DNA"/>
</dbReference>
<keyword evidence="1" id="KW-0472">Membrane</keyword>
<dbReference type="PANTHER" id="PTHR11439:SF505">
    <property type="entry name" value="REVERSE TRANSCRIPTASE TY1_COPIA-TYPE DOMAIN-CONTAINING PROTEIN"/>
    <property type="match status" value="1"/>
</dbReference>
<dbReference type="PANTHER" id="PTHR11439">
    <property type="entry name" value="GAG-POL-RELATED RETROTRANSPOSON"/>
    <property type="match status" value="1"/>
</dbReference>
<sequence length="202" mass="22934">MGKRGREVMAAAGTIYLFDFWDFSLDLQHRVAGFHTQGRRKRKEVGTVLVLYVGFAVYVLLKSGIQIGLEFVFVMEFVGWKLEELGLDFGNGLRRNWVVGTGPFFDSRKSVNGYLVLMGDSPVSWKSKKQATMSLSSAKAEYRAVRQVVGELVWLERLLDELTVKYSLPMHVFCDSQAAVHITKNPVFHERTKAHRGRLSLC</sequence>
<keyword evidence="1" id="KW-1133">Transmembrane helix</keyword>
<reference evidence="2" key="1">
    <citation type="submission" date="2023-08" db="EMBL/GenBank/DDBJ databases">
        <title>A de novo genome assembly of Solanum verrucosum Schlechtendal, a Mexican diploid species geographically isolated from the other diploid A-genome species in potato relatives.</title>
        <authorList>
            <person name="Hosaka K."/>
        </authorList>
    </citation>
    <scope>NUCLEOTIDE SEQUENCE</scope>
    <source>
        <tissue evidence="2">Young leaves</tissue>
    </source>
</reference>
<accession>A0AAF0TA41</accession>
<organism evidence="2 3">
    <name type="scientific">Solanum verrucosum</name>
    <dbReference type="NCBI Taxonomy" id="315347"/>
    <lineage>
        <taxon>Eukaryota</taxon>
        <taxon>Viridiplantae</taxon>
        <taxon>Streptophyta</taxon>
        <taxon>Embryophyta</taxon>
        <taxon>Tracheophyta</taxon>
        <taxon>Spermatophyta</taxon>
        <taxon>Magnoliopsida</taxon>
        <taxon>eudicotyledons</taxon>
        <taxon>Gunneridae</taxon>
        <taxon>Pentapetalae</taxon>
        <taxon>asterids</taxon>
        <taxon>lamiids</taxon>
        <taxon>Solanales</taxon>
        <taxon>Solanaceae</taxon>
        <taxon>Solanoideae</taxon>
        <taxon>Solaneae</taxon>
        <taxon>Solanum</taxon>
    </lineage>
</organism>
<dbReference type="AlphaFoldDB" id="A0AAF0TA41"/>
<evidence type="ECO:0000256" key="1">
    <source>
        <dbReference type="SAM" id="Phobius"/>
    </source>
</evidence>
<protein>
    <submittedName>
        <fullName evidence="2">Uncharacterized protein</fullName>
    </submittedName>
</protein>
<evidence type="ECO:0000313" key="2">
    <source>
        <dbReference type="EMBL" id="WMV10926.1"/>
    </source>
</evidence>
<keyword evidence="3" id="KW-1185">Reference proteome</keyword>